<sequence>MTSATSALTSPGSLIRARGREWVVLPGSGPDRLRLRPLSGTESDSTVVLPALESVPPEPAIFKAPDASRMGTSSEARLLSDALRLSLRRGAGPFRSSGRIAFEPRSYQLVPLIMALRLDPIRLLIADDVGIGKTIEAGLILREMWDRGEATRACVLCPPHLVEQWVDELREKFDLHATAVTATTAPRLERGLALDESPFDAHPVTVVSLDYIKADRRRADFARSCPNFVIVDEAHACVGGGRGTTQRQVLLNGLAKDPNRHMVLLTATPHSGDAEAFDDILALLRPDFSHGALSRAREELAQHFVQRRRIDVREEGWEVPGAKRTFPKHDVGERAFQLTPSHLAFHEAVLAWCTERAAKSGHDARRRRLAIWATLALMRCVGSSPAAAIATLEARRGPTDDSDLEAAIFDEDEGQLTDDDLEPGTAAEDMAGLDDLLRMARDLEARPQEDAKLSLLKRELAELCSQGHQPVVFCRYIATAEAVAGALRKDRSFKDRTIEVVTGRLPGTERRVRVEGMADAERRILVATDCLSEGINLQTLFDAVVHYDLSWNPTRHQQREGRVDRFGQPTDQVRSLTIYGSNSAIDGAVLDVILRKAAAIRKATNVSVSMLDDRGTVSEAMMHALVLKSGAASGRQGDLFRDLDPAADLERLWRDAEENEKASRARFAQRRLKPEEVIPEWQRVRDLLGDTEDVRRFVRRALDRVGITFDGKSVPVDALPEMVREALSSRGIQGRTRVSFDPVAQPGVEVLHRTHPIVATLSDALSEGALEDAPDALSRSGAWISRAATVMQTLALLRVRHRIRRASAASDDFLLAEEIVPVLWEGTATGHAAIGLDALKVLDEEVGATLPEPVRRTQVLRARARINDSDALTAIAQSRAETLTADHDRLRVASSTRGRTIVEPVLPPDLIALHVILPEAS</sequence>
<dbReference type="InterPro" id="IPR027417">
    <property type="entry name" value="P-loop_NTPase"/>
</dbReference>
<dbReference type="InterPro" id="IPR001650">
    <property type="entry name" value="Helicase_C-like"/>
</dbReference>
<keyword evidence="3" id="KW-0347">Helicase</keyword>
<feature type="domain" description="Helicase ATP-binding" evidence="5">
    <location>
        <begin position="114"/>
        <end position="287"/>
    </location>
</feature>
<dbReference type="InterPro" id="IPR014001">
    <property type="entry name" value="Helicase_ATP-bd"/>
</dbReference>
<name>A0A1H7E143_9RHOB</name>
<dbReference type="SMART" id="SM00490">
    <property type="entry name" value="HELICc"/>
    <property type="match status" value="1"/>
</dbReference>
<dbReference type="GO" id="GO:0005524">
    <property type="term" value="F:ATP binding"/>
    <property type="evidence" value="ECO:0007669"/>
    <property type="project" value="UniProtKB-KW"/>
</dbReference>
<gene>
    <name evidence="7" type="ORF">SAMN05444007_11438</name>
</gene>
<dbReference type="GO" id="GO:0004386">
    <property type="term" value="F:helicase activity"/>
    <property type="evidence" value="ECO:0007669"/>
    <property type="project" value="UniProtKB-KW"/>
</dbReference>
<accession>A0A1H7E143</accession>
<dbReference type="PANTHER" id="PTHR45766">
    <property type="entry name" value="DNA ANNEALING HELICASE AND ENDONUCLEASE ZRANB3 FAMILY MEMBER"/>
    <property type="match status" value="1"/>
</dbReference>
<dbReference type="PROSITE" id="PS51192">
    <property type="entry name" value="HELICASE_ATP_BIND_1"/>
    <property type="match status" value="1"/>
</dbReference>
<dbReference type="SUPFAM" id="SSF52540">
    <property type="entry name" value="P-loop containing nucleoside triphosphate hydrolases"/>
    <property type="match status" value="1"/>
</dbReference>
<dbReference type="Gene3D" id="3.40.50.300">
    <property type="entry name" value="P-loop containing nucleotide triphosphate hydrolases"/>
    <property type="match status" value="1"/>
</dbReference>
<dbReference type="OrthoDB" id="9814088at2"/>
<evidence type="ECO:0000259" key="6">
    <source>
        <dbReference type="PROSITE" id="PS51194"/>
    </source>
</evidence>
<proteinExistence type="predicted"/>
<dbReference type="RefSeq" id="WP_092370894.1">
    <property type="nucleotide sequence ID" value="NZ_BMGV01000013.1"/>
</dbReference>
<dbReference type="CDD" id="cd18793">
    <property type="entry name" value="SF2_C_SNF"/>
    <property type="match status" value="1"/>
</dbReference>
<dbReference type="AlphaFoldDB" id="A0A1H7E143"/>
<evidence type="ECO:0000256" key="2">
    <source>
        <dbReference type="ARBA" id="ARBA00022801"/>
    </source>
</evidence>
<keyword evidence="8" id="KW-1185">Reference proteome</keyword>
<dbReference type="InterPro" id="IPR038718">
    <property type="entry name" value="SNF2-like_sf"/>
</dbReference>
<reference evidence="7 8" key="1">
    <citation type="submission" date="2016-10" db="EMBL/GenBank/DDBJ databases">
        <authorList>
            <person name="de Groot N.N."/>
        </authorList>
    </citation>
    <scope>NUCLEOTIDE SEQUENCE [LARGE SCALE GENOMIC DNA]</scope>
    <source>
        <strain evidence="7 8">DSM 29340</strain>
    </source>
</reference>
<dbReference type="PROSITE" id="PS51194">
    <property type="entry name" value="HELICASE_CTER"/>
    <property type="match status" value="1"/>
</dbReference>
<dbReference type="InterPro" id="IPR049730">
    <property type="entry name" value="SNF2/RAD54-like_C"/>
</dbReference>
<keyword evidence="1" id="KW-0547">Nucleotide-binding</keyword>
<keyword evidence="2" id="KW-0378">Hydrolase</keyword>
<evidence type="ECO:0000259" key="5">
    <source>
        <dbReference type="PROSITE" id="PS51192"/>
    </source>
</evidence>
<protein>
    <submittedName>
        <fullName evidence="7">SNF2 family N-terminal domain-containing protein</fullName>
    </submittedName>
</protein>
<dbReference type="Proteomes" id="UP000199379">
    <property type="component" value="Unassembled WGS sequence"/>
</dbReference>
<dbReference type="STRING" id="1227549.SAMN05444007_11438"/>
<dbReference type="Pfam" id="PF00176">
    <property type="entry name" value="SNF2-rel_dom"/>
    <property type="match status" value="1"/>
</dbReference>
<dbReference type="SMART" id="SM00487">
    <property type="entry name" value="DEXDc"/>
    <property type="match status" value="1"/>
</dbReference>
<dbReference type="CDD" id="cd18011">
    <property type="entry name" value="DEXDc_RapA"/>
    <property type="match status" value="1"/>
</dbReference>
<dbReference type="EMBL" id="FNYD01000014">
    <property type="protein sequence ID" value="SEK05270.1"/>
    <property type="molecule type" value="Genomic_DNA"/>
</dbReference>
<dbReference type="InterPro" id="IPR057342">
    <property type="entry name" value="DEXDc_RapA"/>
</dbReference>
<evidence type="ECO:0000313" key="8">
    <source>
        <dbReference type="Proteomes" id="UP000199379"/>
    </source>
</evidence>
<dbReference type="Pfam" id="PF00271">
    <property type="entry name" value="Helicase_C"/>
    <property type="match status" value="1"/>
</dbReference>
<evidence type="ECO:0000256" key="1">
    <source>
        <dbReference type="ARBA" id="ARBA00022741"/>
    </source>
</evidence>
<dbReference type="GO" id="GO:0016787">
    <property type="term" value="F:hydrolase activity"/>
    <property type="evidence" value="ECO:0007669"/>
    <property type="project" value="UniProtKB-KW"/>
</dbReference>
<dbReference type="PANTHER" id="PTHR45766:SF6">
    <property type="entry name" value="SWI_SNF-RELATED MATRIX-ASSOCIATED ACTIN-DEPENDENT REGULATOR OF CHROMATIN SUBFAMILY A-LIKE PROTEIN 1"/>
    <property type="match status" value="1"/>
</dbReference>
<feature type="domain" description="Helicase C-terminal" evidence="6">
    <location>
        <begin position="455"/>
        <end position="615"/>
    </location>
</feature>
<dbReference type="Gene3D" id="3.40.50.10810">
    <property type="entry name" value="Tandem AAA-ATPase domain"/>
    <property type="match status" value="1"/>
</dbReference>
<evidence type="ECO:0000256" key="3">
    <source>
        <dbReference type="ARBA" id="ARBA00022806"/>
    </source>
</evidence>
<keyword evidence="4" id="KW-0067">ATP-binding</keyword>
<evidence type="ECO:0000313" key="7">
    <source>
        <dbReference type="EMBL" id="SEK05270.1"/>
    </source>
</evidence>
<dbReference type="InterPro" id="IPR000330">
    <property type="entry name" value="SNF2_N"/>
</dbReference>
<evidence type="ECO:0000256" key="4">
    <source>
        <dbReference type="ARBA" id="ARBA00022840"/>
    </source>
</evidence>
<organism evidence="7 8">
    <name type="scientific">Cribrihabitans marinus</name>
    <dbReference type="NCBI Taxonomy" id="1227549"/>
    <lineage>
        <taxon>Bacteria</taxon>
        <taxon>Pseudomonadati</taxon>
        <taxon>Pseudomonadota</taxon>
        <taxon>Alphaproteobacteria</taxon>
        <taxon>Rhodobacterales</taxon>
        <taxon>Paracoccaceae</taxon>
        <taxon>Cribrihabitans</taxon>
    </lineage>
</organism>